<dbReference type="Proteomes" id="UP000288805">
    <property type="component" value="Unassembled WGS sequence"/>
</dbReference>
<organism evidence="2 3">
    <name type="scientific">Vitis vinifera</name>
    <name type="common">Grape</name>
    <dbReference type="NCBI Taxonomy" id="29760"/>
    <lineage>
        <taxon>Eukaryota</taxon>
        <taxon>Viridiplantae</taxon>
        <taxon>Streptophyta</taxon>
        <taxon>Embryophyta</taxon>
        <taxon>Tracheophyta</taxon>
        <taxon>Spermatophyta</taxon>
        <taxon>Magnoliopsida</taxon>
        <taxon>eudicotyledons</taxon>
        <taxon>Gunneridae</taxon>
        <taxon>Pentapetalae</taxon>
        <taxon>rosids</taxon>
        <taxon>Vitales</taxon>
        <taxon>Vitaceae</taxon>
        <taxon>Viteae</taxon>
        <taxon>Vitis</taxon>
    </lineage>
</organism>
<dbReference type="Pfam" id="PF07727">
    <property type="entry name" value="RVT_2"/>
    <property type="match status" value="1"/>
</dbReference>
<dbReference type="AlphaFoldDB" id="A0A438E865"/>
<name>A0A438E865_VITVI</name>
<feature type="domain" description="Reverse transcriptase Ty1/copia-type" evidence="1">
    <location>
        <begin position="320"/>
        <end position="415"/>
    </location>
</feature>
<reference evidence="2 3" key="1">
    <citation type="journal article" date="2018" name="PLoS Genet.">
        <title>Population sequencing reveals clonal diversity and ancestral inbreeding in the grapevine cultivar Chardonnay.</title>
        <authorList>
            <person name="Roach M.J."/>
            <person name="Johnson D.L."/>
            <person name="Bohlmann J."/>
            <person name="van Vuuren H.J."/>
            <person name="Jones S.J."/>
            <person name="Pretorius I.S."/>
            <person name="Schmidt S.A."/>
            <person name="Borneman A.R."/>
        </authorList>
    </citation>
    <scope>NUCLEOTIDE SEQUENCE [LARGE SCALE GENOMIC DNA]</scope>
    <source>
        <strain evidence="3">cv. Chardonnay</strain>
        <tissue evidence="2">Leaf</tissue>
    </source>
</reference>
<dbReference type="InterPro" id="IPR013103">
    <property type="entry name" value="RVT_2"/>
</dbReference>
<proteinExistence type="predicted"/>
<dbReference type="PANTHER" id="PTHR11439">
    <property type="entry name" value="GAG-POL-RELATED RETROTRANSPOSON"/>
    <property type="match status" value="1"/>
</dbReference>
<gene>
    <name evidence="2" type="primary">POLX_3211</name>
    <name evidence="2" type="ORF">CK203_074065</name>
</gene>
<accession>A0A438E865</accession>
<sequence length="515" mass="58345">MSKVSEATNTSTVPASEALAIHALGELPNIQVTYRLNGKNYLQWSQLIKTRISATRQGDRSITEYANILKSLWQELDHYQCLKMMCSEDAALLKRFVEKERIFEFLAGLNDQDSGRMIGRAREKDGMYHPEASSNPSRIENNLPSNNRTFVPFSLIHSDIWGPSTIPNVFGARCIVKNHFGVAIKDSGLIMLVITLISPSQWSESPNPHVISIQELESQPPSQNSESSTKESIKECTKHPLYLLSHFVSYKNLSPSHISFLMSLNSISIPNTLSKALNSEEWRQAMRVDMEELEKSKTWELVDLPEGKSLVGCKWVFTVKYKETFAPVAKMNIVRILLSLAANYDWELQRYDVKNAFLHGDLEEEIYMEIPLGFRAELKGKRVCKLKKALYGLKQSPRTWFDRFTKAMMAKGTSKVKNHRTVKASEDMVVDKGMYQRLIYLSHTRSDMAYAVGGTELTLEAYTNADYAGSVVNRRSTSGYCTFVGGNLITWRSKNQTMVARSSVESEFRTMAHGV</sequence>
<evidence type="ECO:0000259" key="1">
    <source>
        <dbReference type="Pfam" id="PF07727"/>
    </source>
</evidence>
<dbReference type="EMBL" id="QGNW01001367">
    <property type="protein sequence ID" value="RVW43800.1"/>
    <property type="molecule type" value="Genomic_DNA"/>
</dbReference>
<evidence type="ECO:0000313" key="2">
    <source>
        <dbReference type="EMBL" id="RVW43800.1"/>
    </source>
</evidence>
<protein>
    <submittedName>
        <fullName evidence="2">Retrovirus-related Pol polyprotein from transposon TNT 1-94</fullName>
    </submittedName>
</protein>
<comment type="caution">
    <text evidence="2">The sequence shown here is derived from an EMBL/GenBank/DDBJ whole genome shotgun (WGS) entry which is preliminary data.</text>
</comment>
<dbReference type="CDD" id="cd09272">
    <property type="entry name" value="RNase_HI_RT_Ty1"/>
    <property type="match status" value="1"/>
</dbReference>
<evidence type="ECO:0000313" key="3">
    <source>
        <dbReference type="Proteomes" id="UP000288805"/>
    </source>
</evidence>
<dbReference type="PANTHER" id="PTHR11439:SF470">
    <property type="entry name" value="CYSTEINE-RICH RLK (RECEPTOR-LIKE PROTEIN KINASE) 8"/>
    <property type="match status" value="1"/>
</dbReference>